<dbReference type="InterPro" id="IPR036396">
    <property type="entry name" value="Cyt_P450_sf"/>
</dbReference>
<dbReference type="Pfam" id="PF00067">
    <property type="entry name" value="p450"/>
    <property type="match status" value="1"/>
</dbReference>
<evidence type="ECO:0000313" key="5">
    <source>
        <dbReference type="EMBL" id="MDX8152392.1"/>
    </source>
</evidence>
<keyword evidence="2" id="KW-0479">Metal-binding</keyword>
<organism evidence="5 6">
    <name type="scientific">Patulibacter brassicae</name>
    <dbReference type="NCBI Taxonomy" id="1705717"/>
    <lineage>
        <taxon>Bacteria</taxon>
        <taxon>Bacillati</taxon>
        <taxon>Actinomycetota</taxon>
        <taxon>Thermoleophilia</taxon>
        <taxon>Solirubrobacterales</taxon>
        <taxon>Patulibacteraceae</taxon>
        <taxon>Patulibacter</taxon>
    </lineage>
</organism>
<keyword evidence="2" id="KW-0408">Iron</keyword>
<keyword evidence="6" id="KW-1185">Reference proteome</keyword>
<dbReference type="InterPro" id="IPR001128">
    <property type="entry name" value="Cyt_P450"/>
</dbReference>
<comment type="caution">
    <text evidence="5">The sequence shown here is derived from an EMBL/GenBank/DDBJ whole genome shotgun (WGS) entry which is preliminary data.</text>
</comment>
<protein>
    <submittedName>
        <fullName evidence="5">Cytochrome P450</fullName>
    </submittedName>
</protein>
<dbReference type="SUPFAM" id="SSF55797">
    <property type="entry name" value="PR-1-like"/>
    <property type="match status" value="1"/>
</dbReference>
<dbReference type="PRINTS" id="PR00385">
    <property type="entry name" value="P450"/>
</dbReference>
<dbReference type="CDD" id="cd05379">
    <property type="entry name" value="CAP_bacterial"/>
    <property type="match status" value="1"/>
</dbReference>
<evidence type="ECO:0000259" key="4">
    <source>
        <dbReference type="Pfam" id="PF00188"/>
    </source>
</evidence>
<dbReference type="PROSITE" id="PS00086">
    <property type="entry name" value="CYTOCHROME_P450"/>
    <property type="match status" value="1"/>
</dbReference>
<evidence type="ECO:0000256" key="1">
    <source>
        <dbReference type="ARBA" id="ARBA00010617"/>
    </source>
</evidence>
<keyword evidence="2" id="KW-0560">Oxidoreductase</keyword>
<dbReference type="InterPro" id="IPR014044">
    <property type="entry name" value="CAP_dom"/>
</dbReference>
<comment type="similarity">
    <text evidence="1 2">Belongs to the cytochrome P450 family.</text>
</comment>
<dbReference type="Gene3D" id="3.40.33.10">
    <property type="entry name" value="CAP"/>
    <property type="match status" value="1"/>
</dbReference>
<feature type="domain" description="SCP" evidence="4">
    <location>
        <begin position="475"/>
        <end position="590"/>
    </location>
</feature>
<proteinExistence type="inferred from homology"/>
<name>A0ABU4VKM3_9ACTN</name>
<dbReference type="Gene3D" id="1.10.630.10">
    <property type="entry name" value="Cytochrome P450"/>
    <property type="match status" value="1"/>
</dbReference>
<accession>A0ABU4VKM3</accession>
<dbReference type="PANTHER" id="PTHR46696">
    <property type="entry name" value="P450, PUTATIVE (EUROFUNG)-RELATED"/>
    <property type="match status" value="1"/>
</dbReference>
<dbReference type="PANTHER" id="PTHR46696:SF1">
    <property type="entry name" value="CYTOCHROME P450 YJIB-RELATED"/>
    <property type="match status" value="1"/>
</dbReference>
<keyword evidence="2" id="KW-0503">Monooxygenase</keyword>
<keyword evidence="2" id="KW-0349">Heme</keyword>
<dbReference type="InterPro" id="IPR017972">
    <property type="entry name" value="Cyt_P450_CS"/>
</dbReference>
<sequence length="592" mass="63708">MPVDAPDPDPALPPGPSAPSALQAPLLARDPLGALRRCRARYGPVFTVRTPLGARTVVVADPEPALRLVGGDPEIAAAGAARRSVLPQASARSLFGGDGDAHRALRERSSGPFDGDRLEQRRGAIERIAAEHLATWPAARPTRLLPRARRLLQAVFVREVLGVEDDERAARLVDAMQRVLATPGNPPLTPPDRDVPLVGPVAHAVVERRLRLLRPLLAAELAARRRAGDPGPGLLGTLLRARPSAEADDAVAELLVVLAAAQEPPAIALTRVLERLGRHPDLADELAEAGDAHPRFAAVLDECLRLDPPAMGALRRLRAPLDAGGHRLPAGTDVLVPIGLLHRDPDAFPAPDAFRPERFPDAERPATFLPFGGGRRRCPGERLARLELGVMVPLVLRDRRIRPLTRGHERPVQRATVVVPRRSGLAVAPSRRGSAGRMLARLAVAAAALALVLPAAGPPAADAASAASKERQILQCVNRERATRGLPTLRRSSPLTRAARLHARQMRTKRFFAHEDPAGRGPRERVRRFTSRFTTIGENIAAGNAGAAATCRQWMASPGHRANIRRRGYRVLGVGYATGGPWRHYWVQVFAG</sequence>
<reference evidence="5 6" key="1">
    <citation type="submission" date="2023-11" db="EMBL/GenBank/DDBJ databases">
        <authorList>
            <person name="Xu M."/>
            <person name="Jiang T."/>
        </authorList>
    </citation>
    <scope>NUCLEOTIDE SEQUENCE [LARGE SCALE GENOMIC DNA]</scope>
    <source>
        <strain evidence="5 6">SD</strain>
    </source>
</reference>
<evidence type="ECO:0000256" key="3">
    <source>
        <dbReference type="SAM" id="MobiDB-lite"/>
    </source>
</evidence>
<dbReference type="Pfam" id="PF00188">
    <property type="entry name" value="CAP"/>
    <property type="match status" value="1"/>
</dbReference>
<dbReference type="InterPro" id="IPR002401">
    <property type="entry name" value="Cyt_P450_E_grp-I"/>
</dbReference>
<dbReference type="EMBL" id="JAXAVX010000005">
    <property type="protein sequence ID" value="MDX8152392.1"/>
    <property type="molecule type" value="Genomic_DNA"/>
</dbReference>
<dbReference type="PRINTS" id="PR00463">
    <property type="entry name" value="EP450I"/>
</dbReference>
<dbReference type="RefSeq" id="WP_319954545.1">
    <property type="nucleotide sequence ID" value="NZ_JAXAVX010000005.1"/>
</dbReference>
<feature type="region of interest" description="Disordered" evidence="3">
    <location>
        <begin position="1"/>
        <end position="23"/>
    </location>
</feature>
<gene>
    <name evidence="5" type="ORF">SK069_12360</name>
</gene>
<dbReference type="Proteomes" id="UP001277761">
    <property type="component" value="Unassembled WGS sequence"/>
</dbReference>
<evidence type="ECO:0000313" key="6">
    <source>
        <dbReference type="Proteomes" id="UP001277761"/>
    </source>
</evidence>
<dbReference type="InterPro" id="IPR035940">
    <property type="entry name" value="CAP_sf"/>
</dbReference>
<dbReference type="SUPFAM" id="SSF48264">
    <property type="entry name" value="Cytochrome P450"/>
    <property type="match status" value="1"/>
</dbReference>
<feature type="compositionally biased region" description="Pro residues" evidence="3">
    <location>
        <begin position="8"/>
        <end position="17"/>
    </location>
</feature>
<evidence type="ECO:0000256" key="2">
    <source>
        <dbReference type="RuleBase" id="RU000461"/>
    </source>
</evidence>